<reference evidence="6" key="1">
    <citation type="submission" date="2020-08" db="EMBL/GenBank/DDBJ databases">
        <title>Genome public.</title>
        <authorList>
            <person name="Liu C."/>
            <person name="Sun Q."/>
        </authorList>
    </citation>
    <scope>NUCLEOTIDE SEQUENCE</scope>
    <source>
        <strain evidence="6">BX1005</strain>
    </source>
</reference>
<dbReference type="GO" id="GO:0005524">
    <property type="term" value="F:ATP binding"/>
    <property type="evidence" value="ECO:0007669"/>
    <property type="project" value="UniProtKB-KW"/>
</dbReference>
<protein>
    <submittedName>
        <fullName evidence="6">ABC transporter ATP-binding protein</fullName>
    </submittedName>
</protein>
<organism evidence="6 7">
    <name type="scientific">Roseburia zhanii</name>
    <dbReference type="NCBI Taxonomy" id="2763064"/>
    <lineage>
        <taxon>Bacteria</taxon>
        <taxon>Bacillati</taxon>
        <taxon>Bacillota</taxon>
        <taxon>Clostridia</taxon>
        <taxon>Lachnospirales</taxon>
        <taxon>Lachnospiraceae</taxon>
        <taxon>Roseburia</taxon>
    </lineage>
</organism>
<dbReference type="CDD" id="cd03230">
    <property type="entry name" value="ABC_DR_subfamily_A"/>
    <property type="match status" value="1"/>
</dbReference>
<keyword evidence="7" id="KW-1185">Reference proteome</keyword>
<dbReference type="InterPro" id="IPR003439">
    <property type="entry name" value="ABC_transporter-like_ATP-bd"/>
</dbReference>
<evidence type="ECO:0000313" key="7">
    <source>
        <dbReference type="Proteomes" id="UP000606720"/>
    </source>
</evidence>
<comment type="caution">
    <text evidence="6">The sequence shown here is derived from an EMBL/GenBank/DDBJ whole genome shotgun (WGS) entry which is preliminary data.</text>
</comment>
<keyword evidence="2" id="KW-0813">Transport</keyword>
<dbReference type="GO" id="GO:0016887">
    <property type="term" value="F:ATP hydrolysis activity"/>
    <property type="evidence" value="ECO:0007669"/>
    <property type="project" value="InterPro"/>
</dbReference>
<dbReference type="PROSITE" id="PS50893">
    <property type="entry name" value="ABC_TRANSPORTER_2"/>
    <property type="match status" value="1"/>
</dbReference>
<proteinExistence type="inferred from homology"/>
<dbReference type="RefSeq" id="WP_186866310.1">
    <property type="nucleotide sequence ID" value="NZ_JACOPH010000002.1"/>
</dbReference>
<sequence>MIEMNHLTKKYGNHVAVDDLSLTVEPGRIYGFLGPNGAGKSTTMNMVTGYLGATSGEVKINGFDILKQPEEAKKCIGYLPEIPPLYVDMTVKEYLDFAAELKEIDRADRRQYVDEAMEMTKITDMKDRLIKNLSKGYRQRVGLAQAVLGYPEVIILDEPTVGLDPKQIIEMRELIKKLGEKHTVILSSHILSEVREVCDYIFIISKGKLVANDTTENLLEKVEKNHRELEILLRGDAEAASGLLKQVDFIEEIETAEGKEEDTTLLKVKTAADTDIRNQIIKILVEANVELLEIRSAGKSLEDIFLELTEQKGELL</sequence>
<dbReference type="SUPFAM" id="SSF52540">
    <property type="entry name" value="P-loop containing nucleoside triphosphate hydrolases"/>
    <property type="match status" value="1"/>
</dbReference>
<dbReference type="InterPro" id="IPR003593">
    <property type="entry name" value="AAA+_ATPase"/>
</dbReference>
<feature type="domain" description="ABC transporter" evidence="5">
    <location>
        <begin position="2"/>
        <end position="231"/>
    </location>
</feature>
<accession>A0A923LP11</accession>
<dbReference type="AlphaFoldDB" id="A0A923LP11"/>
<dbReference type="Pfam" id="PF00005">
    <property type="entry name" value="ABC_tran"/>
    <property type="match status" value="1"/>
</dbReference>
<name>A0A923LP11_9FIRM</name>
<dbReference type="InterPro" id="IPR027417">
    <property type="entry name" value="P-loop_NTPase"/>
</dbReference>
<keyword evidence="3" id="KW-0547">Nucleotide-binding</keyword>
<evidence type="ECO:0000256" key="3">
    <source>
        <dbReference type="ARBA" id="ARBA00022741"/>
    </source>
</evidence>
<comment type="similarity">
    <text evidence="1">Belongs to the ABC transporter superfamily.</text>
</comment>
<dbReference type="Gene3D" id="3.40.50.300">
    <property type="entry name" value="P-loop containing nucleotide triphosphate hydrolases"/>
    <property type="match status" value="1"/>
</dbReference>
<evidence type="ECO:0000256" key="1">
    <source>
        <dbReference type="ARBA" id="ARBA00005417"/>
    </source>
</evidence>
<dbReference type="PANTHER" id="PTHR43335">
    <property type="entry name" value="ABC TRANSPORTER, ATP-BINDING PROTEIN"/>
    <property type="match status" value="1"/>
</dbReference>
<evidence type="ECO:0000259" key="5">
    <source>
        <dbReference type="PROSITE" id="PS50893"/>
    </source>
</evidence>
<keyword evidence="4 6" id="KW-0067">ATP-binding</keyword>
<evidence type="ECO:0000256" key="4">
    <source>
        <dbReference type="ARBA" id="ARBA00022840"/>
    </source>
</evidence>
<dbReference type="EMBL" id="JACOPH010000002">
    <property type="protein sequence ID" value="MBC5713353.1"/>
    <property type="molecule type" value="Genomic_DNA"/>
</dbReference>
<evidence type="ECO:0000256" key="2">
    <source>
        <dbReference type="ARBA" id="ARBA00022448"/>
    </source>
</evidence>
<dbReference type="SMART" id="SM00382">
    <property type="entry name" value="AAA"/>
    <property type="match status" value="1"/>
</dbReference>
<gene>
    <name evidence="6" type="ORF">H8S17_03850</name>
</gene>
<evidence type="ECO:0000313" key="6">
    <source>
        <dbReference type="EMBL" id="MBC5713353.1"/>
    </source>
</evidence>
<dbReference type="Proteomes" id="UP000606720">
    <property type="component" value="Unassembled WGS sequence"/>
</dbReference>
<dbReference type="PANTHER" id="PTHR43335:SF4">
    <property type="entry name" value="ABC TRANSPORTER, ATP-BINDING PROTEIN"/>
    <property type="match status" value="1"/>
</dbReference>